<feature type="transmembrane region" description="Helical" evidence="1">
    <location>
        <begin position="431"/>
        <end position="448"/>
    </location>
</feature>
<dbReference type="InterPro" id="IPR002823">
    <property type="entry name" value="DUF112_TM"/>
</dbReference>
<accession>A0A839IT10</accession>
<dbReference type="EMBL" id="JACJFM010000017">
    <property type="protein sequence ID" value="MBB1487619.1"/>
    <property type="molecule type" value="Genomic_DNA"/>
</dbReference>
<dbReference type="PANTHER" id="PTHR35342">
    <property type="entry name" value="TRICARBOXYLIC TRANSPORT PROTEIN"/>
    <property type="match status" value="1"/>
</dbReference>
<keyword evidence="1" id="KW-0812">Transmembrane</keyword>
<feature type="transmembrane region" description="Helical" evidence="1">
    <location>
        <begin position="164"/>
        <end position="181"/>
    </location>
</feature>
<keyword evidence="4" id="KW-1185">Reference proteome</keyword>
<reference evidence="3 4" key="1">
    <citation type="submission" date="2020-08" db="EMBL/GenBank/DDBJ databases">
        <title>Oceanospirillum sp. nov. isolated from marine sediment.</title>
        <authorList>
            <person name="Ji X."/>
        </authorList>
    </citation>
    <scope>NUCLEOTIDE SEQUENCE [LARGE SCALE GENOMIC DNA]</scope>
    <source>
        <strain evidence="3 4">D5</strain>
    </source>
</reference>
<dbReference type="Proteomes" id="UP000565262">
    <property type="component" value="Unassembled WGS sequence"/>
</dbReference>
<feature type="transmembrane region" description="Helical" evidence="1">
    <location>
        <begin position="352"/>
        <end position="372"/>
    </location>
</feature>
<feature type="transmembrane region" description="Helical" evidence="1">
    <location>
        <begin position="384"/>
        <end position="400"/>
    </location>
</feature>
<feature type="transmembrane region" description="Helical" evidence="1">
    <location>
        <begin position="406"/>
        <end position="424"/>
    </location>
</feature>
<feature type="transmembrane region" description="Helical" evidence="1">
    <location>
        <begin position="109"/>
        <end position="132"/>
    </location>
</feature>
<feature type="transmembrane region" description="Helical" evidence="1">
    <location>
        <begin position="138"/>
        <end position="157"/>
    </location>
</feature>
<protein>
    <submittedName>
        <fullName evidence="3">Tripartite tricarboxylate transporter permease</fullName>
    </submittedName>
</protein>
<dbReference type="RefSeq" id="WP_182809399.1">
    <property type="nucleotide sequence ID" value="NZ_JACJFM010000017.1"/>
</dbReference>
<feature type="transmembrane region" description="Helical" evidence="1">
    <location>
        <begin position="316"/>
        <end position="340"/>
    </location>
</feature>
<proteinExistence type="predicted"/>
<dbReference type="Pfam" id="PF01970">
    <property type="entry name" value="TctA"/>
    <property type="match status" value="1"/>
</dbReference>
<dbReference type="AlphaFoldDB" id="A0A839IT10"/>
<feature type="transmembrane region" description="Helical" evidence="1">
    <location>
        <begin position="12"/>
        <end position="33"/>
    </location>
</feature>
<gene>
    <name evidence="3" type="ORF">H4O21_13465</name>
</gene>
<dbReference type="PANTHER" id="PTHR35342:SF5">
    <property type="entry name" value="TRICARBOXYLIC TRANSPORT PROTEIN"/>
    <property type="match status" value="1"/>
</dbReference>
<sequence>METLLLGLSEVGTSSVLLAILIGALIGVTIGSIPGLEPAGVISILLPLSFSMEPLAGVMLLVGVYGGAWYGGAIPAILMNTPGTPVAVLTTYDGYPMAQRGEGKRALSIAYTSSFVGGIISVTSLVLLAPMLAQVARLFGSAEFAMLAALGMIFVVLAHRKHTLEAAMMLGFGFFLGTIGIDRSYNTQNFTFGQEWLLGGIPLVPAVIGLFAMSQAFVLLSQKGQDAHITKLEGSGFFSGMMEIVHHKVTVARSAFLGVVMGLLPGVGEFGSQFFSYTLAQKFSKTPDKFGDGAPEGLIASETSNNAVTASVMVPLLAFGIPADALMAMLLAVFMVHNYIPGPTLFMERPEFISGLYISLFLMNIVVFLYLSVATRWIVNLTRIRGRFIGAFILVLGFIGSYSQNYLFSDALIALGFAIIGYILRRNEIPAVPIVLGLVLGPVFLTRFRQAMGVAEGDLMVFIERPISLMLFMLIVLSIGFYIRGRLKDARQAATA</sequence>
<feature type="transmembrane region" description="Helical" evidence="1">
    <location>
        <begin position="460"/>
        <end position="483"/>
    </location>
</feature>
<keyword evidence="1" id="KW-0472">Membrane</keyword>
<keyword evidence="1" id="KW-1133">Transmembrane helix</keyword>
<name>A0A839IT10_9GAMM</name>
<organism evidence="3 4">
    <name type="scientific">Oceanospirillum sediminis</name>
    <dbReference type="NCBI Taxonomy" id="2760088"/>
    <lineage>
        <taxon>Bacteria</taxon>
        <taxon>Pseudomonadati</taxon>
        <taxon>Pseudomonadota</taxon>
        <taxon>Gammaproteobacteria</taxon>
        <taxon>Oceanospirillales</taxon>
        <taxon>Oceanospirillaceae</taxon>
        <taxon>Oceanospirillum</taxon>
    </lineage>
</organism>
<evidence type="ECO:0000313" key="4">
    <source>
        <dbReference type="Proteomes" id="UP000565262"/>
    </source>
</evidence>
<feature type="transmembrane region" description="Helical" evidence="1">
    <location>
        <begin position="201"/>
        <end position="221"/>
    </location>
</feature>
<comment type="caution">
    <text evidence="3">The sequence shown here is derived from an EMBL/GenBank/DDBJ whole genome shotgun (WGS) entry which is preliminary data.</text>
</comment>
<evidence type="ECO:0000313" key="3">
    <source>
        <dbReference type="EMBL" id="MBB1487619.1"/>
    </source>
</evidence>
<evidence type="ECO:0000256" key="1">
    <source>
        <dbReference type="SAM" id="Phobius"/>
    </source>
</evidence>
<feature type="domain" description="DUF112" evidence="2">
    <location>
        <begin position="17"/>
        <end position="436"/>
    </location>
</feature>
<evidence type="ECO:0000259" key="2">
    <source>
        <dbReference type="Pfam" id="PF01970"/>
    </source>
</evidence>